<feature type="compositionally biased region" description="Pro residues" evidence="1">
    <location>
        <begin position="90"/>
        <end position="110"/>
    </location>
</feature>
<feature type="region of interest" description="Disordered" evidence="1">
    <location>
        <begin position="86"/>
        <end position="110"/>
    </location>
</feature>
<evidence type="ECO:0000313" key="3">
    <source>
        <dbReference type="Proteomes" id="UP001501442"/>
    </source>
</evidence>
<sequence>MTERSRPWRTSSRSGTAFCVQARAMHVRAVSGTRERPAEGGRRGGVGISAPPTSPPVRDRVDAGKTSAKDDFFEELDWLAAAIDSGWPPVEAPEPPRPADPPDPPAPNPPWYVRQGGFGDGGVSSMAEVVSESVPEGKPLDTTVDRWITRVTTGMKQATAAKVRARVIALLGEDDPRAWERLLRHGKLIVADGVRVKLTFSAEQLGYEPPSGEPAEPGYQTYFSKYGDTSYAEGESSHHRTAGGARIEPVLFVAAAAQGGMSHVSPSVKVGTEQGHSSGNSVAMEVQAGNRVLANATHLFTGRIRVAAAVNREARPAVVLPGKARLAFPEVYSSAAEVPAAEERPGDGGHPALPVVKPSVLQGLDHAVNAAVPGDLLDALAETLENELGLPEKAVDEIRQEIAEEYLNEKTLKDRSQWWLTDSWVSGLITKKLPRWRSFSGHLEISAIPRTVRYVTTTEQEVLIRNDIADTATFRDGGEHESSANITPGLALGVEVGDHLATPGFDVLKISSERGHGRTVARGGQTKNAIMRKDRLVRYRTEFEMTVVLHSDKGRAKVTRPVLGELAIGREHAKEFERQALGKELTGSGLVAPEEFRDEERGGSRPAPELPPRRKTGFTQRLRDGFGRSATTPAPFPSGGVRGVDDLRRLAGRGPIEIALPPALHDGRAPTGLRSEGWRALLGNPGVTWVFMGDEASSLVSRAVGPANASWRYVVDDQAQVVGALFMEEQPTGVREPRGYVPNPAVTAPPEAAKQQRPVAAPEPTREPVTETPDPAGELDWALRAAGLGSVADFVAGGGVAQVQLSDALRPRLKHAVAFDPLDRAVTLMGTAPGIRVIGADGRPFAAEDPDGEPAAERSDAGAPVVPPERRFVIDGAGTAHGPLRPWHHVPHPREPRALAARKGLGRGIVRETAGLEEVYPAVQNAMSHQMRAAGVANALTAPERQHLARVLAMKFGVPGLRGAYPGLLDGGVAHEVRVGDYVFTVTLDAELRGLRRAPVAETGVVLDSQRKGVAAVDVQEKRGAGVGAALDFRFRAKLAHFFSLDINALKLDYKRSSVHKVIDSRGIKEYRRDRTDGKVTRFEYETAYTLAVTTRRASEGVVAAQVRELSGDAYWTAVTMSDAHLPDEPVPADEVLEVGRVTVENGRLDDEGVRKLAGGPGEKFDLSKEGLSGIQVGLVGLSEISTQLAAMVAQHNDLSWAGTKADAFQEVLEKVVPSGGRYGVAERILRTGTQTFLEANVRATMGERGLVVPLPPTAGGWEQEVRIRMRTFNARHEKTVKGGRLEQYTEADLRFGEENAVTHTLHGTAGLSGVGRLGSPPAQEGEHTTSQKSSSQISAGGFGHGGKSWGRHDGDLGGGLDLNLGSYSGDGEMIGADPVYTLEYRRWRRRSDLPPRPKDPERNVLKKERRGPRLYETDTRHVRIGRGIEILAPYVRAADHGLPVPARGDLPARKGERSYLETNLALAAAYVENVDADGGDEADGVRRKADGVVEKILEMLGRGVDPEVQRAVETAFSEEAVRAQYGIARRGGIHQIFTMPAKLWLDHGAWDHLKMSPRTSGTVHTGIRVTVKEQPAEYRRPRPDVKVTTGGQAFTQKGKARSRGRTGQVSGFLHGRWSNAPYGLRPAGGVSGAYEFGRRSKEGTTSTARDIRRATAQDTSQEFTHQVTYEIEVFYRYSPDELTRKAGRLLSLAPEFLEVMTRGESRRLWQRFFPADGFSAAMEGKVSGRAAVLVPTHLTTVSRAPVAAPEPPVPAVARTAAPAPSALATALAEHAHALSMPGAETLPIWAPLAAVPWRRVDPQAVARGDKPIVEAFAPGTQDGLTLGLALDERDLRANIAAVLAGTYRIPLANGDHLTVQLVPSKARWLVRGQYSALNFPEHSAEPDRENEAHRSRSGGTEWDVGHAVGHPLKPHAETPLLDPGVARDRDGTTVRVTKNSTGDYVESNRQRDGDFDYYVFDAEYHVTGPYGHRVSVAIADGLVGMLPATVVARLLAKDPHLPLERAPLDAEWAQDGTLPSGAAARIVENAGGAEAVRAAGTLRLWAPAEHLAAATVTAGRLAADVGVPVELFIRDADGSIGRHLVAAGDETPDGVDAAGLKWKPSSYSAGGSSEGEETFCVEVAVTQAMINARPQ</sequence>
<comment type="caution">
    <text evidence="2">The sequence shown here is derived from an EMBL/GenBank/DDBJ whole genome shotgun (WGS) entry which is preliminary data.</text>
</comment>
<keyword evidence="3" id="KW-1185">Reference proteome</keyword>
<gene>
    <name evidence="2" type="ORF">GCM10023196_003830</name>
</gene>
<accession>A0ABP8TZJ0</accession>
<feature type="region of interest" description="Disordered" evidence="1">
    <location>
        <begin position="842"/>
        <end position="864"/>
    </location>
</feature>
<feature type="region of interest" description="Disordered" evidence="1">
    <location>
        <begin position="587"/>
        <end position="642"/>
    </location>
</feature>
<feature type="region of interest" description="Disordered" evidence="1">
    <location>
        <begin position="28"/>
        <end position="66"/>
    </location>
</feature>
<feature type="region of interest" description="Disordered" evidence="1">
    <location>
        <begin position="744"/>
        <end position="773"/>
    </location>
</feature>
<dbReference type="EMBL" id="BAABHK010000001">
    <property type="protein sequence ID" value="GAA4620317.1"/>
    <property type="molecule type" value="Genomic_DNA"/>
</dbReference>
<proteinExistence type="predicted"/>
<feature type="region of interest" description="Disordered" evidence="1">
    <location>
        <begin position="1578"/>
        <end position="1608"/>
    </location>
</feature>
<feature type="region of interest" description="Disordered" evidence="1">
    <location>
        <begin position="1881"/>
        <end position="1903"/>
    </location>
</feature>
<dbReference type="Proteomes" id="UP001501442">
    <property type="component" value="Unassembled WGS sequence"/>
</dbReference>
<feature type="region of interest" description="Disordered" evidence="1">
    <location>
        <begin position="1392"/>
        <end position="1415"/>
    </location>
</feature>
<feature type="region of interest" description="Disordered" evidence="1">
    <location>
        <begin position="1308"/>
        <end position="1351"/>
    </location>
</feature>
<protein>
    <submittedName>
        <fullName evidence="2">Uncharacterized protein</fullName>
    </submittedName>
</protein>
<organism evidence="2 3">
    <name type="scientific">Actinoallomurus vinaceus</name>
    <dbReference type="NCBI Taxonomy" id="1080074"/>
    <lineage>
        <taxon>Bacteria</taxon>
        <taxon>Bacillati</taxon>
        <taxon>Actinomycetota</taxon>
        <taxon>Actinomycetes</taxon>
        <taxon>Streptosporangiales</taxon>
        <taxon>Thermomonosporaceae</taxon>
        <taxon>Actinoallomurus</taxon>
    </lineage>
</organism>
<feature type="compositionally biased region" description="Basic and acidic residues" evidence="1">
    <location>
        <begin position="33"/>
        <end position="42"/>
    </location>
</feature>
<name>A0ABP8TZJ0_9ACTN</name>
<reference evidence="3" key="1">
    <citation type="journal article" date="2019" name="Int. J. Syst. Evol. Microbiol.">
        <title>The Global Catalogue of Microorganisms (GCM) 10K type strain sequencing project: providing services to taxonomists for standard genome sequencing and annotation.</title>
        <authorList>
            <consortium name="The Broad Institute Genomics Platform"/>
            <consortium name="The Broad Institute Genome Sequencing Center for Infectious Disease"/>
            <person name="Wu L."/>
            <person name="Ma J."/>
        </authorList>
    </citation>
    <scope>NUCLEOTIDE SEQUENCE [LARGE SCALE GENOMIC DNA]</scope>
    <source>
        <strain evidence="3">JCM 17939</strain>
    </source>
</reference>
<evidence type="ECO:0000313" key="2">
    <source>
        <dbReference type="EMBL" id="GAA4620317.1"/>
    </source>
</evidence>
<feature type="compositionally biased region" description="Basic and acidic residues" evidence="1">
    <location>
        <begin position="57"/>
        <end position="66"/>
    </location>
</feature>
<feature type="compositionally biased region" description="Basic and acidic residues" evidence="1">
    <location>
        <begin position="594"/>
        <end position="603"/>
    </location>
</feature>
<feature type="compositionally biased region" description="Basic and acidic residues" evidence="1">
    <location>
        <begin position="1883"/>
        <end position="1895"/>
    </location>
</feature>
<evidence type="ECO:0000256" key="1">
    <source>
        <dbReference type="SAM" id="MobiDB-lite"/>
    </source>
</evidence>